<dbReference type="EMBL" id="KK118575">
    <property type="protein sequence ID" value="KFM73315.1"/>
    <property type="molecule type" value="Genomic_DNA"/>
</dbReference>
<organism evidence="1 2">
    <name type="scientific">Stegodyphus mimosarum</name>
    <name type="common">African social velvet spider</name>
    <dbReference type="NCBI Taxonomy" id="407821"/>
    <lineage>
        <taxon>Eukaryota</taxon>
        <taxon>Metazoa</taxon>
        <taxon>Ecdysozoa</taxon>
        <taxon>Arthropoda</taxon>
        <taxon>Chelicerata</taxon>
        <taxon>Arachnida</taxon>
        <taxon>Araneae</taxon>
        <taxon>Araneomorphae</taxon>
        <taxon>Entelegynae</taxon>
        <taxon>Eresoidea</taxon>
        <taxon>Eresidae</taxon>
        <taxon>Stegodyphus</taxon>
    </lineage>
</organism>
<keyword evidence="2" id="KW-1185">Reference proteome</keyword>
<dbReference type="STRING" id="407821.A0A087U7H6"/>
<dbReference type="InterPro" id="IPR039781">
    <property type="entry name" value="Rad21/Rec8-like"/>
</dbReference>
<dbReference type="InterPro" id="IPR049589">
    <property type="entry name" value="NXP1_M-like"/>
</dbReference>
<dbReference type="GO" id="GO:0003682">
    <property type="term" value="F:chromatin binding"/>
    <property type="evidence" value="ECO:0007669"/>
    <property type="project" value="TreeGrafter"/>
</dbReference>
<sequence>MTLTIDFKFRDEDQPINLEDIEYFSHLNDDQNPEHADKCNNLMQSSVTEKGENICENEHTLNIVNALELRDYTEVDVTENNEIMKDIVVQSNGSSDSEINMNHFENKQDSGNMALIIDTSLHSLQKKKLKLNLEPLEVTISKIQADQKRKSKRKLIVDQVKTLPHEQFLQQLYDTSDIITTLNLGPPSKKFMKLKAIGSANQLLCLPGQDIGNSKIKYLFQRHLKTRREHEKCDSSEAEEACNQ</sequence>
<dbReference type="CDD" id="cd21792">
    <property type="entry name" value="Rad21_Rec8_M_NXP1-like"/>
    <property type="match status" value="1"/>
</dbReference>
<name>A0A087U7H6_STEMI</name>
<proteinExistence type="predicted"/>
<dbReference type="GO" id="GO:0007062">
    <property type="term" value="P:sister chromatid cohesion"/>
    <property type="evidence" value="ECO:0007669"/>
    <property type="project" value="InterPro"/>
</dbReference>
<dbReference type="Proteomes" id="UP000054359">
    <property type="component" value="Unassembled WGS sequence"/>
</dbReference>
<reference evidence="1 2" key="1">
    <citation type="submission" date="2013-11" db="EMBL/GenBank/DDBJ databases">
        <title>Genome sequencing of Stegodyphus mimosarum.</title>
        <authorList>
            <person name="Bechsgaard J."/>
        </authorList>
    </citation>
    <scope>NUCLEOTIDE SEQUENCE [LARGE SCALE GENOMIC DNA]</scope>
</reference>
<dbReference type="PANTHER" id="PTHR12585:SF69">
    <property type="entry name" value="FI11703P"/>
    <property type="match status" value="1"/>
</dbReference>
<dbReference type="OrthoDB" id="10071381at2759"/>
<evidence type="ECO:0000313" key="1">
    <source>
        <dbReference type="EMBL" id="KFM73315.1"/>
    </source>
</evidence>
<gene>
    <name evidence="1" type="ORF">X975_04554</name>
</gene>
<feature type="non-terminal residue" evidence="1">
    <location>
        <position position="244"/>
    </location>
</feature>
<dbReference type="AlphaFoldDB" id="A0A087U7H6"/>
<protein>
    <submittedName>
        <fullName evidence="1">Double-strand-break repair protein rad21-like protein</fullName>
    </submittedName>
</protein>
<dbReference type="GO" id="GO:0008278">
    <property type="term" value="C:cohesin complex"/>
    <property type="evidence" value="ECO:0007669"/>
    <property type="project" value="InterPro"/>
</dbReference>
<evidence type="ECO:0000313" key="2">
    <source>
        <dbReference type="Proteomes" id="UP000054359"/>
    </source>
</evidence>
<dbReference type="GO" id="GO:1990414">
    <property type="term" value="P:replication-born double-strand break repair via sister chromatid exchange"/>
    <property type="evidence" value="ECO:0007669"/>
    <property type="project" value="TreeGrafter"/>
</dbReference>
<accession>A0A087U7H6</accession>
<dbReference type="PANTHER" id="PTHR12585">
    <property type="entry name" value="SCC1 / RAD21 FAMILY MEMBER"/>
    <property type="match status" value="1"/>
</dbReference>